<accession>A0A2I1C8W2</accession>
<comment type="caution">
    <text evidence="1">The sequence shown here is derived from an EMBL/GenBank/DDBJ whole genome shotgun (WGS) entry which is preliminary data.</text>
</comment>
<keyword evidence="2" id="KW-1185">Reference proteome</keyword>
<dbReference type="RefSeq" id="XP_024682655.1">
    <property type="nucleotide sequence ID" value="XM_024821226.1"/>
</dbReference>
<protein>
    <submittedName>
        <fullName evidence="1">Uncharacterized protein</fullName>
    </submittedName>
</protein>
<reference evidence="2" key="1">
    <citation type="journal article" date="2018" name="Proc. Natl. Acad. Sci. U.S.A.">
        <title>Linking secondary metabolites to gene clusters through genome sequencing of six diverse Aspergillus species.</title>
        <authorList>
            <person name="Kaerboelling I."/>
            <person name="Vesth T.C."/>
            <person name="Frisvad J.C."/>
            <person name="Nybo J.L."/>
            <person name="Theobald S."/>
            <person name="Kuo A."/>
            <person name="Bowyer P."/>
            <person name="Matsuda Y."/>
            <person name="Mondo S."/>
            <person name="Lyhne E.K."/>
            <person name="Kogle M.E."/>
            <person name="Clum A."/>
            <person name="Lipzen A."/>
            <person name="Salamov A."/>
            <person name="Ngan C.Y."/>
            <person name="Daum C."/>
            <person name="Chiniquy J."/>
            <person name="Barry K."/>
            <person name="LaButti K."/>
            <person name="Haridas S."/>
            <person name="Simmons B.A."/>
            <person name="Magnuson J.K."/>
            <person name="Mortensen U.H."/>
            <person name="Larsen T.O."/>
            <person name="Grigoriev I.V."/>
            <person name="Baker S.E."/>
            <person name="Andersen M.R."/>
        </authorList>
    </citation>
    <scope>NUCLEOTIDE SEQUENCE [LARGE SCALE GENOMIC DNA]</scope>
    <source>
        <strain evidence="2">IBT 16806</strain>
    </source>
</reference>
<dbReference type="AlphaFoldDB" id="A0A2I1C8W2"/>
<proteinExistence type="predicted"/>
<dbReference type="Proteomes" id="UP000234474">
    <property type="component" value="Unassembled WGS sequence"/>
</dbReference>
<dbReference type="EMBL" id="MSZS01000004">
    <property type="protein sequence ID" value="PKX94060.1"/>
    <property type="molecule type" value="Genomic_DNA"/>
</dbReference>
<sequence length="77" mass="8610">MSCEFETGVALGFHRSLRLPRCPLSDSVVTGRIISSRPLSYGFTCCQVRVFLDLVCSPYSVLARITERSGLFVVRRP</sequence>
<dbReference type="VEuPathDB" id="FungiDB:P174DRAFT_170235"/>
<name>A0A2I1C8W2_ASPN1</name>
<evidence type="ECO:0000313" key="1">
    <source>
        <dbReference type="EMBL" id="PKX94060.1"/>
    </source>
</evidence>
<evidence type="ECO:0000313" key="2">
    <source>
        <dbReference type="Proteomes" id="UP000234474"/>
    </source>
</evidence>
<dbReference type="GeneID" id="36528552"/>
<gene>
    <name evidence="1" type="ORF">P174DRAFT_170235</name>
</gene>
<organism evidence="1 2">
    <name type="scientific">Aspergillus novofumigatus (strain IBT 16806)</name>
    <dbReference type="NCBI Taxonomy" id="1392255"/>
    <lineage>
        <taxon>Eukaryota</taxon>
        <taxon>Fungi</taxon>
        <taxon>Dikarya</taxon>
        <taxon>Ascomycota</taxon>
        <taxon>Pezizomycotina</taxon>
        <taxon>Eurotiomycetes</taxon>
        <taxon>Eurotiomycetidae</taxon>
        <taxon>Eurotiales</taxon>
        <taxon>Aspergillaceae</taxon>
        <taxon>Aspergillus</taxon>
        <taxon>Aspergillus subgen. Fumigati</taxon>
    </lineage>
</organism>